<gene>
    <name evidence="1" type="ORF">RhiirC2_790891</name>
</gene>
<evidence type="ECO:0008006" key="3">
    <source>
        <dbReference type="Google" id="ProtNLM"/>
    </source>
</evidence>
<sequence length="227" mass="26788">MELDWESFINFPKDIEDVFTPPPNFFIESGVNCDIEDTIISPNDNVFIELEVEPINPVIDNTNTFNYSNNNSNFPIYQYNLHIGDMFDDWMSVDKFMYNYCLERGFGYQIYRNDKDINNHSIICRKSFRCSLNGNYEGQKIINQNVHRLHSHNHELNSAQIAHLNARYRQFNDDMMQDLAFFTDCKVAPIVQLEILKKKYPEHVFHKQDVYNSIYKLGCSKPILCLT</sequence>
<accession>A0A2N1MKC8</accession>
<reference evidence="1 2" key="1">
    <citation type="submission" date="2016-04" db="EMBL/GenBank/DDBJ databases">
        <title>Genome analyses suggest a sexual origin of heterokaryosis in a supposedly ancient asexual fungus.</title>
        <authorList>
            <person name="Ropars J."/>
            <person name="Sedzielewska K."/>
            <person name="Noel J."/>
            <person name="Charron P."/>
            <person name="Farinelli L."/>
            <person name="Marton T."/>
            <person name="Kruger M."/>
            <person name="Pelin A."/>
            <person name="Brachmann A."/>
            <person name="Corradi N."/>
        </authorList>
    </citation>
    <scope>NUCLEOTIDE SEQUENCE [LARGE SCALE GENOMIC DNA]</scope>
    <source>
        <strain evidence="1 2">C2</strain>
    </source>
</reference>
<dbReference type="EMBL" id="LLXL01002026">
    <property type="protein sequence ID" value="PKK62082.1"/>
    <property type="molecule type" value="Genomic_DNA"/>
</dbReference>
<evidence type="ECO:0000313" key="2">
    <source>
        <dbReference type="Proteomes" id="UP000233469"/>
    </source>
</evidence>
<dbReference type="Proteomes" id="UP000233469">
    <property type="component" value="Unassembled WGS sequence"/>
</dbReference>
<reference evidence="1 2" key="2">
    <citation type="submission" date="2017-10" db="EMBL/GenBank/DDBJ databases">
        <title>Extensive intraspecific genome diversity in a model arbuscular mycorrhizal fungus.</title>
        <authorList>
            <person name="Chen E.C.H."/>
            <person name="Morin E."/>
            <person name="Baudet D."/>
            <person name="Noel J."/>
            <person name="Ndikumana S."/>
            <person name="Charron P."/>
            <person name="St-Onge C."/>
            <person name="Giorgi J."/>
            <person name="Grigoriev I.V."/>
            <person name="Roux C."/>
            <person name="Martin F.M."/>
            <person name="Corradi N."/>
        </authorList>
    </citation>
    <scope>NUCLEOTIDE SEQUENCE [LARGE SCALE GENOMIC DNA]</scope>
    <source>
        <strain evidence="1 2">C2</strain>
    </source>
</reference>
<name>A0A2N1MKC8_9GLOM</name>
<comment type="caution">
    <text evidence="1">The sequence shown here is derived from an EMBL/GenBank/DDBJ whole genome shotgun (WGS) entry which is preliminary data.</text>
</comment>
<dbReference type="VEuPathDB" id="FungiDB:FUN_017429"/>
<evidence type="ECO:0000313" key="1">
    <source>
        <dbReference type="EMBL" id="PKK62082.1"/>
    </source>
</evidence>
<protein>
    <recommendedName>
        <fullName evidence="3">FAR1 domain-containing protein</fullName>
    </recommendedName>
</protein>
<organism evidence="1 2">
    <name type="scientific">Rhizophagus irregularis</name>
    <dbReference type="NCBI Taxonomy" id="588596"/>
    <lineage>
        <taxon>Eukaryota</taxon>
        <taxon>Fungi</taxon>
        <taxon>Fungi incertae sedis</taxon>
        <taxon>Mucoromycota</taxon>
        <taxon>Glomeromycotina</taxon>
        <taxon>Glomeromycetes</taxon>
        <taxon>Glomerales</taxon>
        <taxon>Glomeraceae</taxon>
        <taxon>Rhizophagus</taxon>
    </lineage>
</organism>
<proteinExistence type="predicted"/>
<dbReference type="VEuPathDB" id="FungiDB:RhiirA1_468749"/>
<dbReference type="AlphaFoldDB" id="A0A2N1MKC8"/>